<dbReference type="Proteomes" id="UP000237271">
    <property type="component" value="Unassembled WGS sequence"/>
</dbReference>
<feature type="domain" description="Retrotransposon gag" evidence="2">
    <location>
        <begin position="107"/>
        <end position="172"/>
    </location>
</feature>
<evidence type="ECO:0000313" key="3">
    <source>
        <dbReference type="EMBL" id="POM72771.1"/>
    </source>
</evidence>
<feature type="region of interest" description="Disordered" evidence="1">
    <location>
        <begin position="214"/>
        <end position="240"/>
    </location>
</feature>
<dbReference type="OrthoDB" id="123763at2759"/>
<reference evidence="3 4" key="1">
    <citation type="journal article" date="2017" name="Genome Biol. Evol.">
        <title>Phytophthora megakarya and P. palmivora, closely related causal agents of cacao black pod rot, underwent increases in genome sizes and gene numbers by different mechanisms.</title>
        <authorList>
            <person name="Ali S.S."/>
            <person name="Shao J."/>
            <person name="Lary D.J."/>
            <person name="Kronmiller B."/>
            <person name="Shen D."/>
            <person name="Strem M.D."/>
            <person name="Amoako-Attah I."/>
            <person name="Akrofi A.Y."/>
            <person name="Begoude B.A."/>
            <person name="Ten Hoopen G.M."/>
            <person name="Coulibaly K."/>
            <person name="Kebe B.I."/>
            <person name="Melnick R.L."/>
            <person name="Guiltinan M.J."/>
            <person name="Tyler B.M."/>
            <person name="Meinhardt L.W."/>
            <person name="Bailey B.A."/>
        </authorList>
    </citation>
    <scope>NUCLEOTIDE SEQUENCE [LARGE SCALE GENOMIC DNA]</scope>
    <source>
        <strain evidence="4">sbr112.9</strain>
    </source>
</reference>
<accession>A0A2P4Y4M8</accession>
<name>A0A2P4Y4M8_9STRA</name>
<dbReference type="Pfam" id="PF08284">
    <property type="entry name" value="RVP_2"/>
    <property type="match status" value="1"/>
</dbReference>
<protein>
    <submittedName>
        <fullName evidence="3">Gag protein</fullName>
    </submittedName>
</protein>
<feature type="non-terminal residue" evidence="3">
    <location>
        <position position="473"/>
    </location>
</feature>
<dbReference type="PANTHER" id="PTHR15503">
    <property type="entry name" value="LDOC1 RELATED"/>
    <property type="match status" value="1"/>
</dbReference>
<dbReference type="InterPro" id="IPR021109">
    <property type="entry name" value="Peptidase_aspartic_dom_sf"/>
</dbReference>
<dbReference type="EMBL" id="NCKW01005489">
    <property type="protein sequence ID" value="POM72771.1"/>
    <property type="molecule type" value="Genomic_DNA"/>
</dbReference>
<dbReference type="PANTHER" id="PTHR15503:SF22">
    <property type="entry name" value="TRANSPOSON TY3-I GAG POLYPROTEIN"/>
    <property type="match status" value="1"/>
</dbReference>
<dbReference type="InterPro" id="IPR005162">
    <property type="entry name" value="Retrotrans_gag_dom"/>
</dbReference>
<dbReference type="CDD" id="cd00303">
    <property type="entry name" value="retropepsin_like"/>
    <property type="match status" value="1"/>
</dbReference>
<sequence length="473" mass="50390">MDRGEFPHLTGSRFESIQKMVGIFGGDALRILAAATPAEQAERIEAFDTYERGLVAHAQGLQAPVAEVKALISTERLRVAFALSKPGRAGKDLGGQARGDNAGLLHNLGSALRAAFLPANYEYRQRSRFLACKQGKRELHEYIQEMRVLTTSVVGNPLPEHIKVTVFIDGLKVGPSRTQLLCVHADTMEEAIQIALHEKYNHRQARTPISVRQGHNASSGALGHMQRACPAGGQRKFPVKPRGSRGLVLIDSGASTNFARRQTVARNGDKYADALCEREGRGQVSVRLADGTVVNVPGSDFDSTESFLVLVMDKYDLILGMPWLAKHEPWIDSRGGLAGPQSPTELCNVPTSVRDWGTRDGRQGAYAPEEVLGVTESNEDVATSLATGRETKAHCQACGIATTASPNAKSRRAVWASTVAVPDGTDQAGNIGPQAAKAAKESAKGVSCVGNIGPQVGNIGPQAGNIGPQAGNI</sequence>
<proteinExistence type="predicted"/>
<evidence type="ECO:0000313" key="4">
    <source>
        <dbReference type="Proteomes" id="UP000237271"/>
    </source>
</evidence>
<evidence type="ECO:0000259" key="2">
    <source>
        <dbReference type="Pfam" id="PF03732"/>
    </source>
</evidence>
<organism evidence="3 4">
    <name type="scientific">Phytophthora palmivora</name>
    <dbReference type="NCBI Taxonomy" id="4796"/>
    <lineage>
        <taxon>Eukaryota</taxon>
        <taxon>Sar</taxon>
        <taxon>Stramenopiles</taxon>
        <taxon>Oomycota</taxon>
        <taxon>Peronosporomycetes</taxon>
        <taxon>Peronosporales</taxon>
        <taxon>Peronosporaceae</taxon>
        <taxon>Phytophthora</taxon>
    </lineage>
</organism>
<comment type="caution">
    <text evidence="3">The sequence shown here is derived from an EMBL/GenBank/DDBJ whole genome shotgun (WGS) entry which is preliminary data.</text>
</comment>
<dbReference type="AlphaFoldDB" id="A0A2P4Y4M8"/>
<dbReference type="Gene3D" id="2.40.70.10">
    <property type="entry name" value="Acid Proteases"/>
    <property type="match status" value="1"/>
</dbReference>
<gene>
    <name evidence="3" type="ORF">PHPALM_10462</name>
</gene>
<dbReference type="Pfam" id="PF03732">
    <property type="entry name" value="Retrotrans_gag"/>
    <property type="match status" value="1"/>
</dbReference>
<dbReference type="InterPro" id="IPR032567">
    <property type="entry name" value="RTL1-rel"/>
</dbReference>
<evidence type="ECO:0000256" key="1">
    <source>
        <dbReference type="SAM" id="MobiDB-lite"/>
    </source>
</evidence>
<keyword evidence="4" id="KW-1185">Reference proteome</keyword>